<name>A0AAX4H2P6_9ASCO</name>
<dbReference type="Proteomes" id="UP001338582">
    <property type="component" value="Chromosome 1"/>
</dbReference>
<evidence type="ECO:0000256" key="2">
    <source>
        <dbReference type="PROSITE-ProRule" id="PRU00252"/>
    </source>
</evidence>
<organism evidence="3 4">
    <name type="scientific">Australozyma saopauloensis</name>
    <dbReference type="NCBI Taxonomy" id="291208"/>
    <lineage>
        <taxon>Eukaryota</taxon>
        <taxon>Fungi</taxon>
        <taxon>Dikarya</taxon>
        <taxon>Ascomycota</taxon>
        <taxon>Saccharomycotina</taxon>
        <taxon>Pichiomycetes</taxon>
        <taxon>Metschnikowiaceae</taxon>
        <taxon>Australozyma</taxon>
    </lineage>
</organism>
<dbReference type="EMBL" id="CP138894">
    <property type="protein sequence ID" value="WPK22840.1"/>
    <property type="molecule type" value="Genomic_DNA"/>
</dbReference>
<evidence type="ECO:0000313" key="4">
    <source>
        <dbReference type="Proteomes" id="UP001338582"/>
    </source>
</evidence>
<dbReference type="GO" id="GO:0003697">
    <property type="term" value="F:single-stranded DNA binding"/>
    <property type="evidence" value="ECO:0007669"/>
    <property type="project" value="InterPro"/>
</dbReference>
<dbReference type="InterPro" id="IPR000424">
    <property type="entry name" value="Primosome_PriB/ssb"/>
</dbReference>
<dbReference type="SUPFAM" id="SSF50249">
    <property type="entry name" value="Nucleic acid-binding proteins"/>
    <property type="match status" value="1"/>
</dbReference>
<keyword evidence="4" id="KW-1185">Reference proteome</keyword>
<evidence type="ECO:0000313" key="3">
    <source>
        <dbReference type="EMBL" id="WPK22840.1"/>
    </source>
</evidence>
<dbReference type="GeneID" id="88171127"/>
<dbReference type="InterPro" id="IPR012340">
    <property type="entry name" value="NA-bd_OB-fold"/>
</dbReference>
<dbReference type="Gene3D" id="2.40.50.140">
    <property type="entry name" value="Nucleic acid-binding proteins"/>
    <property type="match status" value="1"/>
</dbReference>
<dbReference type="AlphaFoldDB" id="A0AAX4H2P6"/>
<proteinExistence type="predicted"/>
<dbReference type="KEGG" id="asau:88171127"/>
<dbReference type="Pfam" id="PF00436">
    <property type="entry name" value="SSB"/>
    <property type="match status" value="1"/>
</dbReference>
<dbReference type="RefSeq" id="XP_062875227.1">
    <property type="nucleotide sequence ID" value="XM_063019157.1"/>
</dbReference>
<dbReference type="CDD" id="cd04496">
    <property type="entry name" value="SSB_OBF"/>
    <property type="match status" value="1"/>
</dbReference>
<dbReference type="PROSITE" id="PS50935">
    <property type="entry name" value="SSB"/>
    <property type="match status" value="1"/>
</dbReference>
<reference evidence="3 4" key="1">
    <citation type="submission" date="2023-10" db="EMBL/GenBank/DDBJ databases">
        <title>Draft Genome Sequence of Candida saopaulonensis from a very Premature Infant with Sepsis.</title>
        <authorList>
            <person name="Ning Y."/>
            <person name="Dai R."/>
            <person name="Xiao M."/>
            <person name="Xu Y."/>
            <person name="Yan Q."/>
            <person name="Zhang L."/>
        </authorList>
    </citation>
    <scope>NUCLEOTIDE SEQUENCE [LARGE SCALE GENOMIC DNA]</scope>
    <source>
        <strain evidence="3 4">19XY460</strain>
    </source>
</reference>
<sequence length="139" mass="15840">MLRSSIRSLSSSAPRLDFARMQLFGVVGKVVQRELRDNVPFLTYSLAVNRFVGGRDDKTRVTDWYNVSVFEEKQVQFFENHLGPGATLIVDADVTQRQVVDDSGEGKQIYTTLKQRKFDVVRFPAKKHDGEEEIVEESA</sequence>
<gene>
    <name evidence="3" type="ORF">PUMCH_000058</name>
</gene>
<keyword evidence="1 2" id="KW-0238">DNA-binding</keyword>
<protein>
    <submittedName>
        <fullName evidence="3">Uncharacterized protein</fullName>
    </submittedName>
</protein>
<accession>A0AAX4H2P6</accession>
<evidence type="ECO:0000256" key="1">
    <source>
        <dbReference type="ARBA" id="ARBA00023125"/>
    </source>
</evidence>